<organism evidence="1 2">
    <name type="scientific">Acanthoscelides obtectus</name>
    <name type="common">Bean weevil</name>
    <name type="synonym">Bruchus obtectus</name>
    <dbReference type="NCBI Taxonomy" id="200917"/>
    <lineage>
        <taxon>Eukaryota</taxon>
        <taxon>Metazoa</taxon>
        <taxon>Ecdysozoa</taxon>
        <taxon>Arthropoda</taxon>
        <taxon>Hexapoda</taxon>
        <taxon>Insecta</taxon>
        <taxon>Pterygota</taxon>
        <taxon>Neoptera</taxon>
        <taxon>Endopterygota</taxon>
        <taxon>Coleoptera</taxon>
        <taxon>Polyphaga</taxon>
        <taxon>Cucujiformia</taxon>
        <taxon>Chrysomeloidea</taxon>
        <taxon>Chrysomelidae</taxon>
        <taxon>Bruchinae</taxon>
        <taxon>Bruchini</taxon>
        <taxon>Acanthoscelides</taxon>
    </lineage>
</organism>
<comment type="caution">
    <text evidence="1">The sequence shown here is derived from an EMBL/GenBank/DDBJ whole genome shotgun (WGS) entry which is preliminary data.</text>
</comment>
<name>A0A9P0QFT1_ACAOB</name>
<keyword evidence="2" id="KW-1185">Reference proteome</keyword>
<accession>A0A9P0QFT1</accession>
<evidence type="ECO:0000313" key="1">
    <source>
        <dbReference type="EMBL" id="CAH2019327.1"/>
    </source>
</evidence>
<reference evidence="1" key="1">
    <citation type="submission" date="2022-03" db="EMBL/GenBank/DDBJ databases">
        <authorList>
            <person name="Sayadi A."/>
        </authorList>
    </citation>
    <scope>NUCLEOTIDE SEQUENCE</scope>
</reference>
<evidence type="ECO:0000313" key="2">
    <source>
        <dbReference type="Proteomes" id="UP001152888"/>
    </source>
</evidence>
<dbReference type="Proteomes" id="UP001152888">
    <property type="component" value="Unassembled WGS sequence"/>
</dbReference>
<dbReference type="AlphaFoldDB" id="A0A9P0QFT1"/>
<gene>
    <name evidence="1" type="ORF">ACAOBT_LOCUS37061</name>
</gene>
<dbReference type="OrthoDB" id="195817at2759"/>
<proteinExistence type="predicted"/>
<sequence length="273" mass="32423">MDPEAFLDIANQVVKLKMFPYFDIAHCTLCALAVREDLGSDNWTMVDPRTKERSFFSVVMMFQHLVIWVSLRLSEKFIKMKADVNYVKHCTYCAQDKVEQKPPASLMGERLDITESFRALSLDYIGSLPPSRKGFCYIPVISDYFSTSAYLFPCRSAKDTRQPDTRYQTTTYEIPDTRYQTPDTRYQIPDTRHQIPDIRYQIPDTRYQIPDTRYQTTRYQIPDNQIPRYQIPDTRYQTPYTRHQISDTKYQVPDTRYQILIPDTRHHRPDTRH</sequence>
<protein>
    <submittedName>
        <fullName evidence="1">Uncharacterized protein</fullName>
    </submittedName>
</protein>
<dbReference type="EMBL" id="CAKOFQ010010159">
    <property type="protein sequence ID" value="CAH2019327.1"/>
    <property type="molecule type" value="Genomic_DNA"/>
</dbReference>